<dbReference type="Gene3D" id="2.40.50.100">
    <property type="match status" value="1"/>
</dbReference>
<evidence type="ECO:0000256" key="7">
    <source>
        <dbReference type="ARBA" id="ARBA00023136"/>
    </source>
</evidence>
<comment type="similarity">
    <text evidence="8">Belongs to the ABC transporter superfamily. Spermidine/putrescine importer (TC 3.A.1.11.1) family.</text>
</comment>
<comment type="subunit">
    <text evidence="8">The complex is composed of two ATP-binding proteins (PotA), two transmembrane proteins (PotB and PotC) and a solute-binding protein (PotD).</text>
</comment>
<keyword evidence="6 8" id="KW-1278">Translocase</keyword>
<evidence type="ECO:0000256" key="5">
    <source>
        <dbReference type="ARBA" id="ARBA00022840"/>
    </source>
</evidence>
<comment type="function">
    <text evidence="8">Part of the ABC transporter complex PotABCD involved in spermidine/putrescine import. Responsible for energy coupling to the transport system.</text>
</comment>
<dbReference type="CDD" id="cd03300">
    <property type="entry name" value="ABC_PotA_N"/>
    <property type="match status" value="1"/>
</dbReference>
<dbReference type="SUPFAM" id="SSF52540">
    <property type="entry name" value="P-loop containing nucleoside triphosphate hydrolases"/>
    <property type="match status" value="1"/>
</dbReference>
<dbReference type="FunFam" id="3.40.50.300:FF:000133">
    <property type="entry name" value="Spermidine/putrescine import ATP-binding protein PotA"/>
    <property type="match status" value="1"/>
</dbReference>
<dbReference type="EMBL" id="FMTM01000001">
    <property type="protein sequence ID" value="SCW33609.1"/>
    <property type="molecule type" value="Genomic_DNA"/>
</dbReference>
<organism evidence="10 11">
    <name type="scientific">Rhizobium mongolense subsp. loessense</name>
    <dbReference type="NCBI Taxonomy" id="158890"/>
    <lineage>
        <taxon>Bacteria</taxon>
        <taxon>Pseudomonadati</taxon>
        <taxon>Pseudomonadota</taxon>
        <taxon>Alphaproteobacteria</taxon>
        <taxon>Hyphomicrobiales</taxon>
        <taxon>Rhizobiaceae</taxon>
        <taxon>Rhizobium/Agrobacterium group</taxon>
        <taxon>Rhizobium</taxon>
    </lineage>
</organism>
<dbReference type="Pfam" id="PF08402">
    <property type="entry name" value="TOBE_2"/>
    <property type="match status" value="1"/>
</dbReference>
<dbReference type="InterPro" id="IPR017871">
    <property type="entry name" value="ABC_transporter-like_CS"/>
</dbReference>
<dbReference type="NCBIfam" id="TIGR01187">
    <property type="entry name" value="potA"/>
    <property type="match status" value="1"/>
</dbReference>
<dbReference type="PANTHER" id="PTHR42781">
    <property type="entry name" value="SPERMIDINE/PUTRESCINE IMPORT ATP-BINDING PROTEIN POTA"/>
    <property type="match status" value="1"/>
</dbReference>
<dbReference type="GO" id="GO:0015594">
    <property type="term" value="F:ABC-type putrescine transporter activity"/>
    <property type="evidence" value="ECO:0007669"/>
    <property type="project" value="InterPro"/>
</dbReference>
<feature type="domain" description="ABC transporter" evidence="9">
    <location>
        <begin position="23"/>
        <end position="253"/>
    </location>
</feature>
<evidence type="ECO:0000256" key="2">
    <source>
        <dbReference type="ARBA" id="ARBA00022475"/>
    </source>
</evidence>
<proteinExistence type="inferred from homology"/>
<evidence type="ECO:0000256" key="8">
    <source>
        <dbReference type="RuleBase" id="RU364083"/>
    </source>
</evidence>
<evidence type="ECO:0000256" key="6">
    <source>
        <dbReference type="ARBA" id="ARBA00022967"/>
    </source>
</evidence>
<evidence type="ECO:0000313" key="11">
    <source>
        <dbReference type="Proteomes" id="UP000199542"/>
    </source>
</evidence>
<dbReference type="SMART" id="SM00382">
    <property type="entry name" value="AAA"/>
    <property type="match status" value="1"/>
</dbReference>
<dbReference type="EC" id="7.6.2.11" evidence="8"/>
<reference evidence="10 11" key="1">
    <citation type="submission" date="2016-10" db="EMBL/GenBank/DDBJ databases">
        <authorList>
            <person name="de Groot N.N."/>
        </authorList>
    </citation>
    <scope>NUCLEOTIDE SEQUENCE [LARGE SCALE GENOMIC DNA]</scope>
    <source>
        <strain evidence="10 11">CGMCC 1.3401</strain>
    </source>
</reference>
<keyword evidence="1 8" id="KW-0813">Transport</keyword>
<name>A0A1G4PNH6_9HYPH</name>
<dbReference type="GO" id="GO:0043190">
    <property type="term" value="C:ATP-binding cassette (ABC) transporter complex"/>
    <property type="evidence" value="ECO:0007669"/>
    <property type="project" value="InterPro"/>
</dbReference>
<dbReference type="InterPro" id="IPR027417">
    <property type="entry name" value="P-loop_NTPase"/>
</dbReference>
<keyword evidence="5 8" id="KW-0067">ATP-binding</keyword>
<evidence type="ECO:0000313" key="10">
    <source>
        <dbReference type="EMBL" id="SCW33609.1"/>
    </source>
</evidence>
<dbReference type="PANTHER" id="PTHR42781:SF5">
    <property type="entry name" value="PUTRESCINE TRANSPORT ATP-BINDING PROTEIN POTG"/>
    <property type="match status" value="1"/>
</dbReference>
<evidence type="ECO:0000256" key="3">
    <source>
        <dbReference type="ARBA" id="ARBA00022519"/>
    </source>
</evidence>
<dbReference type="Pfam" id="PF00005">
    <property type="entry name" value="ABC_tran"/>
    <property type="match status" value="1"/>
</dbReference>
<dbReference type="InterPro" id="IPR017879">
    <property type="entry name" value="PotA_ATP-bd"/>
</dbReference>
<gene>
    <name evidence="8" type="primary">potA</name>
    <name evidence="10" type="ORF">SAMN02927900_00746</name>
</gene>
<keyword evidence="2 8" id="KW-1003">Cell membrane</keyword>
<keyword evidence="7 8" id="KW-0472">Membrane</keyword>
<dbReference type="InterPro" id="IPR003439">
    <property type="entry name" value="ABC_transporter-like_ATP-bd"/>
</dbReference>
<keyword evidence="4 8" id="KW-0547">Nucleotide-binding</keyword>
<dbReference type="InterPro" id="IPR008995">
    <property type="entry name" value="Mo/tungstate-bd_C_term_dom"/>
</dbReference>
<sequence length="380" mass="41812">MKSLGNIRRTFAPWADPASKPFISFKNVTKKFGNFTAVNDLSLNIYHREFFALLGASGCGKSTLLRMLAGFEQPTSGEVILDGTNLAGTPPHRRPVNMMFQSYALFPHMTVEKNIAFGLRQDGMPKDEIIERVMQMLKMVKLEQFASRKPNQLSGGQRQRVALARSLAKRPKVLLLDEPLGALDKKLREETQFELMDLQQNLGLTFVVVTHDQEEAMTMADRIAVMSHGKVIQVATPAEIYEAPNSRFVADFIGDVNIFDGQVASAGTGMVEIAVDSGLTIKVATSDKPAKGSNAGFAIRPEKLKVLRHPPPNSSVNAASGELWDIGYLGDMTVFHVKLKSGKVVKASSLNAQRAVDDPFTYDQEVWISFAEDAGVLLRD</sequence>
<accession>A0A1G4PNH6</accession>
<dbReference type="GO" id="GO:0005524">
    <property type="term" value="F:ATP binding"/>
    <property type="evidence" value="ECO:0007669"/>
    <property type="project" value="UniProtKB-KW"/>
</dbReference>
<dbReference type="InterPro" id="IPR013611">
    <property type="entry name" value="Transp-assoc_OB_typ2"/>
</dbReference>
<dbReference type="InterPro" id="IPR050093">
    <property type="entry name" value="ABC_SmlMolc_Importer"/>
</dbReference>
<protein>
    <recommendedName>
        <fullName evidence="8">Spermidine/putrescine import ATP-binding protein PotA</fullName>
        <ecNumber evidence="8">7.6.2.11</ecNumber>
    </recommendedName>
</protein>
<dbReference type="InterPro" id="IPR005893">
    <property type="entry name" value="PotA-like"/>
</dbReference>
<dbReference type="PROSITE" id="PS00211">
    <property type="entry name" value="ABC_TRANSPORTER_1"/>
    <property type="match status" value="1"/>
</dbReference>
<dbReference type="GO" id="GO:0016887">
    <property type="term" value="F:ATP hydrolysis activity"/>
    <property type="evidence" value="ECO:0007669"/>
    <property type="project" value="InterPro"/>
</dbReference>
<dbReference type="AlphaFoldDB" id="A0A1G4PNH6"/>
<dbReference type="InterPro" id="IPR003593">
    <property type="entry name" value="AAA+_ATPase"/>
</dbReference>
<evidence type="ECO:0000259" key="9">
    <source>
        <dbReference type="PROSITE" id="PS50893"/>
    </source>
</evidence>
<dbReference type="Gene3D" id="3.40.50.300">
    <property type="entry name" value="P-loop containing nucleotide triphosphate hydrolases"/>
    <property type="match status" value="1"/>
</dbReference>
<keyword evidence="3" id="KW-0997">Cell inner membrane</keyword>
<dbReference type="PROSITE" id="PS50893">
    <property type="entry name" value="ABC_TRANSPORTER_2"/>
    <property type="match status" value="1"/>
</dbReference>
<comment type="catalytic activity">
    <reaction evidence="8">
        <text>ATP + H2O + polyamine-[polyamine-binding protein]Side 1 = ADP + phosphate + polyamineSide 2 + [polyamine-binding protein]Side 1.</text>
        <dbReference type="EC" id="7.6.2.11"/>
    </reaction>
</comment>
<dbReference type="SUPFAM" id="SSF50331">
    <property type="entry name" value="MOP-like"/>
    <property type="match status" value="1"/>
</dbReference>
<dbReference type="Proteomes" id="UP000199542">
    <property type="component" value="Unassembled WGS sequence"/>
</dbReference>
<evidence type="ECO:0000256" key="1">
    <source>
        <dbReference type="ARBA" id="ARBA00022448"/>
    </source>
</evidence>
<evidence type="ECO:0000256" key="4">
    <source>
        <dbReference type="ARBA" id="ARBA00022741"/>
    </source>
</evidence>
<dbReference type="RefSeq" id="WP_092583581.1">
    <property type="nucleotide sequence ID" value="NZ_FMTM01000001.1"/>
</dbReference>